<protein>
    <recommendedName>
        <fullName evidence="5">EF-hand domain-containing protein</fullName>
    </recommendedName>
</protein>
<dbReference type="AlphaFoldDB" id="F2UFN9"/>
<organism evidence="4">
    <name type="scientific">Salpingoeca rosetta (strain ATCC 50818 / BSB-021)</name>
    <dbReference type="NCBI Taxonomy" id="946362"/>
    <lineage>
        <taxon>Eukaryota</taxon>
        <taxon>Choanoflagellata</taxon>
        <taxon>Craspedida</taxon>
        <taxon>Salpingoecidae</taxon>
        <taxon>Salpingoeca</taxon>
    </lineage>
</organism>
<keyword evidence="4" id="KW-1185">Reference proteome</keyword>
<dbReference type="EMBL" id="GL832972">
    <property type="protein sequence ID" value="EGD75607.1"/>
    <property type="molecule type" value="Genomic_DNA"/>
</dbReference>
<reference evidence="3" key="1">
    <citation type="submission" date="2009-08" db="EMBL/GenBank/DDBJ databases">
        <title>Annotation of Salpingoeca rosetta.</title>
        <authorList>
            <consortium name="The Broad Institute Genome Sequencing Platform"/>
            <person name="Russ C."/>
            <person name="Cuomo C."/>
            <person name="Burger G."/>
            <person name="Gray M.W."/>
            <person name="Holland P.W.H."/>
            <person name="King N."/>
            <person name="Lang F.B.F."/>
            <person name="Roger A.J."/>
            <person name="Ruiz-Trillo I."/>
            <person name="Young S.K."/>
            <person name="Zeng Q."/>
            <person name="Gargeya S."/>
            <person name="Alvarado L."/>
            <person name="Berlin A."/>
            <person name="Chapman S.B."/>
            <person name="Chen Z."/>
            <person name="Freedman E."/>
            <person name="Gellesch M."/>
            <person name="Goldberg J."/>
            <person name="Griggs A."/>
            <person name="Gujja S."/>
            <person name="Heilman E."/>
            <person name="Heiman D."/>
            <person name="Howarth C."/>
            <person name="Mehta T."/>
            <person name="Neiman D."/>
            <person name="Pearson M."/>
            <person name="Roberts A."/>
            <person name="Saif S."/>
            <person name="Shea T."/>
            <person name="Shenoy N."/>
            <person name="Sisk P."/>
            <person name="Stolte C."/>
            <person name="Sykes S."/>
            <person name="White J."/>
            <person name="Yandava C."/>
            <person name="Haas B."/>
            <person name="Nusbaum C."/>
            <person name="Birren B."/>
        </authorList>
    </citation>
    <scope>NUCLEOTIDE SEQUENCE [LARGE SCALE GENOMIC DNA]</scope>
    <source>
        <strain evidence="3">ATCC 50818</strain>
    </source>
</reference>
<evidence type="ECO:0008006" key="5">
    <source>
        <dbReference type="Google" id="ProtNLM"/>
    </source>
</evidence>
<dbReference type="Gene3D" id="1.10.238.10">
    <property type="entry name" value="EF-hand"/>
    <property type="match status" value="1"/>
</dbReference>
<proteinExistence type="predicted"/>
<dbReference type="GO" id="GO:0000287">
    <property type="term" value="F:magnesium ion binding"/>
    <property type="evidence" value="ECO:0007669"/>
    <property type="project" value="TreeGrafter"/>
</dbReference>
<dbReference type="SUPFAM" id="SSF47473">
    <property type="entry name" value="EF-hand"/>
    <property type="match status" value="1"/>
</dbReference>
<dbReference type="PANTHER" id="PTHR45791">
    <property type="entry name" value="CALCIUM AND INTEGRIN BINDING FAMILY MEMBER 2"/>
    <property type="match status" value="1"/>
</dbReference>
<keyword evidence="1" id="KW-0479">Metal-binding</keyword>
<dbReference type="InterPro" id="IPR051433">
    <property type="entry name" value="CIBP"/>
</dbReference>
<sequence>MGCTVSHGLSAEDVEAYETCSFFTATEVIQALQIFVTIANNPKCDDPKSITLPSATVAKWRGLCHNPFARRICDVFSDDDGEFSFDEFLDMLSVFSEHAPKDVKATYAFRIYGAYTHV</sequence>
<evidence type="ECO:0000313" key="4">
    <source>
        <dbReference type="Proteomes" id="UP000007799"/>
    </source>
</evidence>
<dbReference type="RefSeq" id="XP_004992064.1">
    <property type="nucleotide sequence ID" value="XM_004992007.1"/>
</dbReference>
<dbReference type="eggNOG" id="KOG0038">
    <property type="taxonomic scope" value="Eukaryota"/>
</dbReference>
<dbReference type="OrthoDB" id="114727at2759"/>
<evidence type="ECO:0000313" key="3">
    <source>
        <dbReference type="EMBL" id="EGD75607.1"/>
    </source>
</evidence>
<evidence type="ECO:0000256" key="1">
    <source>
        <dbReference type="ARBA" id="ARBA00022723"/>
    </source>
</evidence>
<dbReference type="PANTHER" id="PTHR45791:SF1">
    <property type="entry name" value="CALCIUM AND INTEGRIN BINDING FAMILY MEMBER 1"/>
    <property type="match status" value="1"/>
</dbReference>
<gene>
    <name evidence="3" type="ORF">PTSG_06674</name>
</gene>
<dbReference type="InParanoid" id="F2UFN9"/>
<dbReference type="GO" id="GO:0005509">
    <property type="term" value="F:calcium ion binding"/>
    <property type="evidence" value="ECO:0007669"/>
    <property type="project" value="TreeGrafter"/>
</dbReference>
<dbReference type="InterPro" id="IPR011992">
    <property type="entry name" value="EF-hand-dom_pair"/>
</dbReference>
<dbReference type="Proteomes" id="UP000007799">
    <property type="component" value="Unassembled WGS sequence"/>
</dbReference>
<keyword evidence="2" id="KW-0677">Repeat</keyword>
<dbReference type="GeneID" id="16072622"/>
<dbReference type="KEGG" id="sre:PTSG_06674"/>
<accession>F2UFN9</accession>
<dbReference type="STRING" id="946362.F2UFN9"/>
<name>F2UFN9_SALR5</name>
<evidence type="ECO:0000256" key="2">
    <source>
        <dbReference type="ARBA" id="ARBA00022737"/>
    </source>
</evidence>